<dbReference type="EMBL" id="JAPJZH010000006">
    <property type="protein sequence ID" value="MDA4845968.1"/>
    <property type="molecule type" value="Genomic_DNA"/>
</dbReference>
<gene>
    <name evidence="1" type="ORF">OOZ53_11455</name>
</gene>
<reference evidence="1" key="1">
    <citation type="submission" date="2022-11" db="EMBL/GenBank/DDBJ databases">
        <title>Hoeflea poritis sp. nov., isolated from scleractinian coral Porites lutea.</title>
        <authorList>
            <person name="Zhang G."/>
            <person name="Wei Q."/>
            <person name="Cai L."/>
        </authorList>
    </citation>
    <scope>NUCLEOTIDE SEQUENCE</scope>
    <source>
        <strain evidence="1">E7-10</strain>
    </source>
</reference>
<protein>
    <submittedName>
        <fullName evidence="1">Uncharacterized protein</fullName>
    </submittedName>
</protein>
<dbReference type="Proteomes" id="UP001148313">
    <property type="component" value="Unassembled WGS sequence"/>
</dbReference>
<dbReference type="RefSeq" id="WP_271089676.1">
    <property type="nucleotide sequence ID" value="NZ_JAPJZH010000006.1"/>
</dbReference>
<name>A0ABT4VMN4_9HYPH</name>
<keyword evidence="2" id="KW-1185">Reference proteome</keyword>
<sequence length="214" mass="24356">MDRKFRDMPPRIAKLRRDERGFPIPYFVAYYDGKPDFRVADENKLRKAIEHDHCWICGEKVGKYKAFVIGPMCGINRTISEPPQHRDCAIFAARNCPFLANPMAKRNERGLPYERKDAPGKSIRRNPGACGVWISKHPSMFRPRRGNAGILFDIGDPVEVLWFCEGREATLGEIRNSIETGLPILFKDAQSQGEDAVRALEQACTKFDQYLPAA</sequence>
<evidence type="ECO:0000313" key="2">
    <source>
        <dbReference type="Proteomes" id="UP001148313"/>
    </source>
</evidence>
<accession>A0ABT4VMN4</accession>
<evidence type="ECO:0000313" key="1">
    <source>
        <dbReference type="EMBL" id="MDA4845968.1"/>
    </source>
</evidence>
<comment type="caution">
    <text evidence="1">The sequence shown here is derived from an EMBL/GenBank/DDBJ whole genome shotgun (WGS) entry which is preliminary data.</text>
</comment>
<organism evidence="1 2">
    <name type="scientific">Hoeflea poritis</name>
    <dbReference type="NCBI Taxonomy" id="2993659"/>
    <lineage>
        <taxon>Bacteria</taxon>
        <taxon>Pseudomonadati</taxon>
        <taxon>Pseudomonadota</taxon>
        <taxon>Alphaproteobacteria</taxon>
        <taxon>Hyphomicrobiales</taxon>
        <taxon>Rhizobiaceae</taxon>
        <taxon>Hoeflea</taxon>
    </lineage>
</organism>
<proteinExistence type="predicted"/>